<dbReference type="CDD" id="cd01392">
    <property type="entry name" value="HTH_LacI"/>
    <property type="match status" value="1"/>
</dbReference>
<comment type="caution">
    <text evidence="5">The sequence shown here is derived from an EMBL/GenBank/DDBJ whole genome shotgun (WGS) entry which is preliminary data.</text>
</comment>
<dbReference type="InterPro" id="IPR028082">
    <property type="entry name" value="Peripla_BP_I"/>
</dbReference>
<dbReference type="InterPro" id="IPR000843">
    <property type="entry name" value="HTH_LacI"/>
</dbReference>
<accession>A0ABT9BRI1</accession>
<gene>
    <name evidence="5" type="ORF">Q5716_15470</name>
</gene>
<dbReference type="PANTHER" id="PTHR30146">
    <property type="entry name" value="LACI-RELATED TRANSCRIPTIONAL REPRESSOR"/>
    <property type="match status" value="1"/>
</dbReference>
<evidence type="ECO:0000256" key="1">
    <source>
        <dbReference type="ARBA" id="ARBA00023015"/>
    </source>
</evidence>
<proteinExistence type="predicted"/>
<dbReference type="PANTHER" id="PTHR30146:SF109">
    <property type="entry name" value="HTH-TYPE TRANSCRIPTIONAL REGULATOR GALS"/>
    <property type="match status" value="1"/>
</dbReference>
<feature type="domain" description="HTH lacI-type" evidence="4">
    <location>
        <begin position="19"/>
        <end position="73"/>
    </location>
</feature>
<keyword evidence="2 5" id="KW-0238">DNA-binding</keyword>
<dbReference type="Gene3D" id="3.40.50.2300">
    <property type="match status" value="2"/>
</dbReference>
<evidence type="ECO:0000256" key="3">
    <source>
        <dbReference type="ARBA" id="ARBA00023163"/>
    </source>
</evidence>
<dbReference type="Proteomes" id="UP001241072">
    <property type="component" value="Unassembled WGS sequence"/>
</dbReference>
<dbReference type="SUPFAM" id="SSF47413">
    <property type="entry name" value="lambda repressor-like DNA-binding domains"/>
    <property type="match status" value="1"/>
</dbReference>
<dbReference type="Pfam" id="PF00356">
    <property type="entry name" value="LacI"/>
    <property type="match status" value="1"/>
</dbReference>
<dbReference type="SMART" id="SM00354">
    <property type="entry name" value="HTH_LACI"/>
    <property type="match status" value="1"/>
</dbReference>
<dbReference type="Gene3D" id="1.10.260.40">
    <property type="entry name" value="lambda repressor-like DNA-binding domains"/>
    <property type="match status" value="1"/>
</dbReference>
<dbReference type="PROSITE" id="PS00356">
    <property type="entry name" value="HTH_LACI_1"/>
    <property type="match status" value="1"/>
</dbReference>
<keyword evidence="3" id="KW-0804">Transcription</keyword>
<dbReference type="InterPro" id="IPR046335">
    <property type="entry name" value="LacI/GalR-like_sensor"/>
</dbReference>
<keyword evidence="1" id="KW-0805">Transcription regulation</keyword>
<dbReference type="CDD" id="cd01574">
    <property type="entry name" value="PBP1_LacI"/>
    <property type="match status" value="1"/>
</dbReference>
<sequence length="346" mass="36905">MTVSETGGRSGDDKPARAANIFDVARLAGVSHQTVSRVLNNVPNVRPATKARVEQAIAQLRYSPSPAARALVTRRTRTIGLITPGRSEYGPTSIAVNFNIAARAARFSVDTVSALDSDPSGVRAIVESLLRQRVDAIVLVVSDIAVLDVVLGLELSIPLVAVVATSRRSPAIVSIDQYRGARAATRHLIELGHRSIVHLAGPTEAPDAIERLRGWRDEMTAHRLVVGEVSHGDWSAKSGFELGMQLEGIEPGTAVFAANDYMALGLVSALHARGLRVPEDVSIVGFDDVPEAAYLLPPLTTVRQDFASLGGLVMQKVLIAIEEPDTATETTPLPTTLVVRESTRAV</sequence>
<dbReference type="Pfam" id="PF13377">
    <property type="entry name" value="Peripla_BP_3"/>
    <property type="match status" value="1"/>
</dbReference>
<dbReference type="EMBL" id="JAUQUB010000007">
    <property type="protein sequence ID" value="MDO7883633.1"/>
    <property type="molecule type" value="Genomic_DNA"/>
</dbReference>
<dbReference type="GO" id="GO:0003677">
    <property type="term" value="F:DNA binding"/>
    <property type="evidence" value="ECO:0007669"/>
    <property type="project" value="UniProtKB-KW"/>
</dbReference>
<evidence type="ECO:0000313" key="5">
    <source>
        <dbReference type="EMBL" id="MDO7883633.1"/>
    </source>
</evidence>
<evidence type="ECO:0000259" key="4">
    <source>
        <dbReference type="PROSITE" id="PS50932"/>
    </source>
</evidence>
<evidence type="ECO:0000256" key="2">
    <source>
        <dbReference type="ARBA" id="ARBA00023125"/>
    </source>
</evidence>
<name>A0ABT9BRI1_9MICO</name>
<dbReference type="PRINTS" id="PR00036">
    <property type="entry name" value="HTHLACI"/>
</dbReference>
<reference evidence="5 6" key="1">
    <citation type="submission" date="2023-07" db="EMBL/GenBank/DDBJ databases">
        <title>Protaetiibacter sp. nov WY-16 isolated from soil.</title>
        <authorList>
            <person name="Liu B."/>
            <person name="Wan Y."/>
        </authorList>
    </citation>
    <scope>NUCLEOTIDE SEQUENCE [LARGE SCALE GENOMIC DNA]</scope>
    <source>
        <strain evidence="5 6">WY-16</strain>
    </source>
</reference>
<evidence type="ECO:0000313" key="6">
    <source>
        <dbReference type="Proteomes" id="UP001241072"/>
    </source>
</evidence>
<organism evidence="5 6">
    <name type="scientific">Antiquaquibacter soli</name>
    <dbReference type="NCBI Taxonomy" id="3064523"/>
    <lineage>
        <taxon>Bacteria</taxon>
        <taxon>Bacillati</taxon>
        <taxon>Actinomycetota</taxon>
        <taxon>Actinomycetes</taxon>
        <taxon>Micrococcales</taxon>
        <taxon>Microbacteriaceae</taxon>
        <taxon>Antiquaquibacter</taxon>
    </lineage>
</organism>
<dbReference type="InterPro" id="IPR010982">
    <property type="entry name" value="Lambda_DNA-bd_dom_sf"/>
</dbReference>
<keyword evidence="6" id="KW-1185">Reference proteome</keyword>
<dbReference type="SUPFAM" id="SSF53822">
    <property type="entry name" value="Periplasmic binding protein-like I"/>
    <property type="match status" value="1"/>
</dbReference>
<dbReference type="PROSITE" id="PS50932">
    <property type="entry name" value="HTH_LACI_2"/>
    <property type="match status" value="1"/>
</dbReference>
<protein>
    <submittedName>
        <fullName evidence="5">LacI family DNA-binding transcriptional regulator</fullName>
    </submittedName>
</protein>